<accession>A0A0F8Y4Q3</accession>
<dbReference type="EMBL" id="LAZR01068704">
    <property type="protein sequence ID" value="KKK49139.1"/>
    <property type="molecule type" value="Genomic_DNA"/>
</dbReference>
<proteinExistence type="predicted"/>
<evidence type="ECO:0000313" key="1">
    <source>
        <dbReference type="EMBL" id="KKK49139.1"/>
    </source>
</evidence>
<feature type="non-terminal residue" evidence="1">
    <location>
        <position position="1"/>
    </location>
</feature>
<protein>
    <submittedName>
        <fullName evidence="1">Uncharacterized protein</fullName>
    </submittedName>
</protein>
<gene>
    <name evidence="1" type="ORF">LCGC14_3138070</name>
</gene>
<reference evidence="1" key="1">
    <citation type="journal article" date="2015" name="Nature">
        <title>Complex archaea that bridge the gap between prokaryotes and eukaryotes.</title>
        <authorList>
            <person name="Spang A."/>
            <person name="Saw J.H."/>
            <person name="Jorgensen S.L."/>
            <person name="Zaremba-Niedzwiedzka K."/>
            <person name="Martijn J."/>
            <person name="Lind A.E."/>
            <person name="van Eijk R."/>
            <person name="Schleper C."/>
            <person name="Guy L."/>
            <person name="Ettema T.J."/>
        </authorList>
    </citation>
    <scope>NUCLEOTIDE SEQUENCE</scope>
</reference>
<sequence length="164" mass="18865">IYAGVHERDIGGSKAKDVKTIRIIAIDVDSIHPVNQAANKQELERCKKEVFLMIDGLALKYGRPNIIMTGNGYQLLWKIRPINVNDDNRLTIENKLKKFITNLQKKYDSDSMKIDQIGDLPRILKVAGTMSVKGTNTKERPFRESHFVEYYNELSENIREELCI</sequence>
<name>A0A0F8Y4Q3_9ZZZZ</name>
<dbReference type="AlphaFoldDB" id="A0A0F8Y4Q3"/>
<organism evidence="1">
    <name type="scientific">marine sediment metagenome</name>
    <dbReference type="NCBI Taxonomy" id="412755"/>
    <lineage>
        <taxon>unclassified sequences</taxon>
        <taxon>metagenomes</taxon>
        <taxon>ecological metagenomes</taxon>
    </lineage>
</organism>
<comment type="caution">
    <text evidence="1">The sequence shown here is derived from an EMBL/GenBank/DDBJ whole genome shotgun (WGS) entry which is preliminary data.</text>
</comment>